<organism evidence="2 3">
    <name type="scientific">Drosophila yakuba</name>
    <name type="common">Fruit fly</name>
    <dbReference type="NCBI Taxonomy" id="7245"/>
    <lineage>
        <taxon>Eukaryota</taxon>
        <taxon>Metazoa</taxon>
        <taxon>Ecdysozoa</taxon>
        <taxon>Arthropoda</taxon>
        <taxon>Hexapoda</taxon>
        <taxon>Insecta</taxon>
        <taxon>Pterygota</taxon>
        <taxon>Neoptera</taxon>
        <taxon>Endopterygota</taxon>
        <taxon>Diptera</taxon>
        <taxon>Brachycera</taxon>
        <taxon>Muscomorpha</taxon>
        <taxon>Ephydroidea</taxon>
        <taxon>Drosophilidae</taxon>
        <taxon>Drosophila</taxon>
        <taxon>Sophophora</taxon>
    </lineage>
</organism>
<dbReference type="KEGG" id="dya:Dyak_GE28652"/>
<name>A0A0R1DU11_DROYA</name>
<keyword evidence="1" id="KW-0812">Transmembrane</keyword>
<feature type="transmembrane region" description="Helical" evidence="1">
    <location>
        <begin position="20"/>
        <end position="42"/>
    </location>
</feature>
<evidence type="ECO:0000313" key="3">
    <source>
        <dbReference type="Proteomes" id="UP000002282"/>
    </source>
</evidence>
<reference evidence="2 3" key="1">
    <citation type="journal article" date="2007" name="Nature">
        <title>Evolution of genes and genomes on the Drosophila phylogeny.</title>
        <authorList>
            <consortium name="Drosophila 12 Genomes Consortium"/>
            <person name="Clark A.G."/>
            <person name="Eisen M.B."/>
            <person name="Smith D.R."/>
            <person name="Bergman C.M."/>
            <person name="Oliver B."/>
            <person name="Markow T.A."/>
            <person name="Kaufman T.C."/>
            <person name="Kellis M."/>
            <person name="Gelbart W."/>
            <person name="Iyer V.N."/>
            <person name="Pollard D.A."/>
            <person name="Sackton T.B."/>
            <person name="Larracuente A.M."/>
            <person name="Singh N.D."/>
            <person name="Abad J.P."/>
            <person name="Abt D.N."/>
            <person name="Adryan B."/>
            <person name="Aguade M."/>
            <person name="Akashi H."/>
            <person name="Anderson W.W."/>
            <person name="Aquadro C.F."/>
            <person name="Ardell D.H."/>
            <person name="Arguello R."/>
            <person name="Artieri C.G."/>
            <person name="Barbash D.A."/>
            <person name="Barker D."/>
            <person name="Barsanti P."/>
            <person name="Batterham P."/>
            <person name="Batzoglou S."/>
            <person name="Begun D."/>
            <person name="Bhutkar A."/>
            <person name="Blanco E."/>
            <person name="Bosak S.A."/>
            <person name="Bradley R.K."/>
            <person name="Brand A.D."/>
            <person name="Brent M.R."/>
            <person name="Brooks A.N."/>
            <person name="Brown R.H."/>
            <person name="Butlin R.K."/>
            <person name="Caggese C."/>
            <person name="Calvi B.R."/>
            <person name="Bernardo de Carvalho A."/>
            <person name="Caspi A."/>
            <person name="Castrezana S."/>
            <person name="Celniker S.E."/>
            <person name="Chang J.L."/>
            <person name="Chapple C."/>
            <person name="Chatterji S."/>
            <person name="Chinwalla A."/>
            <person name="Civetta A."/>
            <person name="Clifton S.W."/>
            <person name="Comeron J.M."/>
            <person name="Costello J.C."/>
            <person name="Coyne J.A."/>
            <person name="Daub J."/>
            <person name="David R.G."/>
            <person name="Delcher A.L."/>
            <person name="Delehaunty K."/>
            <person name="Do C.B."/>
            <person name="Ebling H."/>
            <person name="Edwards K."/>
            <person name="Eickbush T."/>
            <person name="Evans J.D."/>
            <person name="Filipski A."/>
            <person name="Findeiss S."/>
            <person name="Freyhult E."/>
            <person name="Fulton L."/>
            <person name="Fulton R."/>
            <person name="Garcia A.C."/>
            <person name="Gardiner A."/>
            <person name="Garfield D.A."/>
            <person name="Garvin B.E."/>
            <person name="Gibson G."/>
            <person name="Gilbert D."/>
            <person name="Gnerre S."/>
            <person name="Godfrey J."/>
            <person name="Good R."/>
            <person name="Gotea V."/>
            <person name="Gravely B."/>
            <person name="Greenberg A.J."/>
            <person name="Griffiths-Jones S."/>
            <person name="Gross S."/>
            <person name="Guigo R."/>
            <person name="Gustafson E.A."/>
            <person name="Haerty W."/>
            <person name="Hahn M.W."/>
            <person name="Halligan D.L."/>
            <person name="Halpern A.L."/>
            <person name="Halter G.M."/>
            <person name="Han M.V."/>
            <person name="Heger A."/>
            <person name="Hillier L."/>
            <person name="Hinrichs A.S."/>
            <person name="Holmes I."/>
            <person name="Hoskins R.A."/>
            <person name="Hubisz M.J."/>
            <person name="Hultmark D."/>
            <person name="Huntley M.A."/>
            <person name="Jaffe D.B."/>
            <person name="Jagadeeshan S."/>
            <person name="Jeck W.R."/>
            <person name="Johnson J."/>
            <person name="Jones C.D."/>
            <person name="Jordan W.C."/>
            <person name="Karpen G.H."/>
            <person name="Kataoka E."/>
            <person name="Keightley P.D."/>
            <person name="Kheradpour P."/>
            <person name="Kirkness E.F."/>
            <person name="Koerich L.B."/>
            <person name="Kristiansen K."/>
            <person name="Kudrna D."/>
            <person name="Kulathinal R.J."/>
            <person name="Kumar S."/>
            <person name="Kwok R."/>
            <person name="Lander E."/>
            <person name="Langley C.H."/>
            <person name="Lapoint R."/>
            <person name="Lazzaro B.P."/>
            <person name="Lee S.J."/>
            <person name="Levesque L."/>
            <person name="Li R."/>
            <person name="Lin C.F."/>
            <person name="Lin M.F."/>
            <person name="Lindblad-Toh K."/>
            <person name="Llopart A."/>
            <person name="Long M."/>
            <person name="Low L."/>
            <person name="Lozovsky E."/>
            <person name="Lu J."/>
            <person name="Luo M."/>
            <person name="Machado C.A."/>
            <person name="Makalowski W."/>
            <person name="Marzo M."/>
            <person name="Matsuda M."/>
            <person name="Matzkin L."/>
            <person name="McAllister B."/>
            <person name="McBride C.S."/>
            <person name="McKernan B."/>
            <person name="McKernan K."/>
            <person name="Mendez-Lago M."/>
            <person name="Minx P."/>
            <person name="Mollenhauer M.U."/>
            <person name="Montooth K."/>
            <person name="Mount S.M."/>
            <person name="Mu X."/>
            <person name="Myers E."/>
            <person name="Negre B."/>
            <person name="Newfeld S."/>
            <person name="Nielsen R."/>
            <person name="Noor M.A."/>
            <person name="O'Grady P."/>
            <person name="Pachter L."/>
            <person name="Papaceit M."/>
            <person name="Parisi M.J."/>
            <person name="Parisi M."/>
            <person name="Parts L."/>
            <person name="Pedersen J.S."/>
            <person name="Pesole G."/>
            <person name="Phillippy A.M."/>
            <person name="Ponting C.P."/>
            <person name="Pop M."/>
            <person name="Porcelli D."/>
            <person name="Powell J.R."/>
            <person name="Prohaska S."/>
            <person name="Pruitt K."/>
            <person name="Puig M."/>
            <person name="Quesneville H."/>
            <person name="Ram K.R."/>
            <person name="Rand D."/>
            <person name="Rasmussen M.D."/>
            <person name="Reed L.K."/>
            <person name="Reenan R."/>
            <person name="Reily A."/>
            <person name="Remington K.A."/>
            <person name="Rieger T.T."/>
            <person name="Ritchie M.G."/>
            <person name="Robin C."/>
            <person name="Rogers Y.H."/>
            <person name="Rohde C."/>
            <person name="Rozas J."/>
            <person name="Rubenfield M.J."/>
            <person name="Ruiz A."/>
            <person name="Russo S."/>
            <person name="Salzberg S.L."/>
            <person name="Sanchez-Gracia A."/>
            <person name="Saranga D.J."/>
            <person name="Sato H."/>
            <person name="Schaeffer S.W."/>
            <person name="Schatz M.C."/>
            <person name="Schlenke T."/>
            <person name="Schwartz R."/>
            <person name="Segarra C."/>
            <person name="Singh R.S."/>
            <person name="Sirot L."/>
            <person name="Sirota M."/>
            <person name="Sisneros N.B."/>
            <person name="Smith C.D."/>
            <person name="Smith T.F."/>
            <person name="Spieth J."/>
            <person name="Stage D.E."/>
            <person name="Stark A."/>
            <person name="Stephan W."/>
            <person name="Strausberg R.L."/>
            <person name="Strempel S."/>
            <person name="Sturgill D."/>
            <person name="Sutton G."/>
            <person name="Sutton G.G."/>
            <person name="Tao W."/>
            <person name="Teichmann S."/>
            <person name="Tobari Y.N."/>
            <person name="Tomimura Y."/>
            <person name="Tsolas J.M."/>
            <person name="Valente V.L."/>
            <person name="Venter E."/>
            <person name="Venter J.C."/>
            <person name="Vicario S."/>
            <person name="Vieira F.G."/>
            <person name="Vilella A.J."/>
            <person name="Villasante A."/>
            <person name="Walenz B."/>
            <person name="Wang J."/>
            <person name="Wasserman M."/>
            <person name="Watts T."/>
            <person name="Wilson D."/>
            <person name="Wilson R.K."/>
            <person name="Wing R.A."/>
            <person name="Wolfner M.F."/>
            <person name="Wong A."/>
            <person name="Wong G.K."/>
            <person name="Wu C.I."/>
            <person name="Wu G."/>
            <person name="Yamamoto D."/>
            <person name="Yang H.P."/>
            <person name="Yang S.P."/>
            <person name="Yorke J.A."/>
            <person name="Yoshida K."/>
            <person name="Zdobnov E."/>
            <person name="Zhang P."/>
            <person name="Zhang Y."/>
            <person name="Zimin A.V."/>
            <person name="Baldwin J."/>
            <person name="Abdouelleil A."/>
            <person name="Abdulkadir J."/>
            <person name="Abebe A."/>
            <person name="Abera B."/>
            <person name="Abreu J."/>
            <person name="Acer S.C."/>
            <person name="Aftuck L."/>
            <person name="Alexander A."/>
            <person name="An P."/>
            <person name="Anderson E."/>
            <person name="Anderson S."/>
            <person name="Arachi H."/>
            <person name="Azer M."/>
            <person name="Bachantsang P."/>
            <person name="Barry A."/>
            <person name="Bayul T."/>
            <person name="Berlin A."/>
            <person name="Bessette D."/>
            <person name="Bloom T."/>
            <person name="Blye J."/>
            <person name="Boguslavskiy L."/>
            <person name="Bonnet C."/>
            <person name="Boukhgalter B."/>
            <person name="Bourzgui I."/>
            <person name="Brown A."/>
            <person name="Cahill P."/>
            <person name="Channer S."/>
            <person name="Cheshatsang Y."/>
            <person name="Chuda L."/>
            <person name="Citroen M."/>
            <person name="Collymore A."/>
            <person name="Cooke P."/>
            <person name="Costello M."/>
            <person name="D'Aco K."/>
            <person name="Daza R."/>
            <person name="De Haan G."/>
            <person name="DeGray S."/>
            <person name="DeMaso C."/>
            <person name="Dhargay N."/>
            <person name="Dooley K."/>
            <person name="Dooley E."/>
            <person name="Doricent M."/>
            <person name="Dorje P."/>
            <person name="Dorjee K."/>
            <person name="Dupes A."/>
            <person name="Elong R."/>
            <person name="Falk J."/>
            <person name="Farina A."/>
            <person name="Faro S."/>
            <person name="Ferguson D."/>
            <person name="Fisher S."/>
            <person name="Foley C.D."/>
            <person name="Franke A."/>
            <person name="Friedrich D."/>
            <person name="Gadbois L."/>
            <person name="Gearin G."/>
            <person name="Gearin C.R."/>
            <person name="Giannoukos G."/>
            <person name="Goode T."/>
            <person name="Graham J."/>
            <person name="Grandbois E."/>
            <person name="Grewal S."/>
            <person name="Gyaltsen K."/>
            <person name="Hafez N."/>
            <person name="Hagos B."/>
            <person name="Hall J."/>
            <person name="Henson C."/>
            <person name="Hollinger A."/>
            <person name="Honan T."/>
            <person name="Huard M.D."/>
            <person name="Hughes L."/>
            <person name="Hurhula B."/>
            <person name="Husby M.E."/>
            <person name="Kamat A."/>
            <person name="Kanga B."/>
            <person name="Kashin S."/>
            <person name="Khazanovich D."/>
            <person name="Kisner P."/>
            <person name="Lance K."/>
            <person name="Lara M."/>
            <person name="Lee W."/>
            <person name="Lennon N."/>
            <person name="Letendre F."/>
            <person name="LeVine R."/>
            <person name="Lipovsky A."/>
            <person name="Liu X."/>
            <person name="Liu J."/>
            <person name="Liu S."/>
            <person name="Lokyitsang T."/>
            <person name="Lokyitsang Y."/>
            <person name="Lubonja R."/>
            <person name="Lui A."/>
            <person name="MacDonald P."/>
            <person name="Magnisalis V."/>
            <person name="Maru K."/>
            <person name="Matthews C."/>
            <person name="McCusker W."/>
            <person name="McDonough S."/>
            <person name="Mehta T."/>
            <person name="Meldrim J."/>
            <person name="Meneus L."/>
            <person name="Mihai O."/>
            <person name="Mihalev A."/>
            <person name="Mihova T."/>
            <person name="Mittelman R."/>
            <person name="Mlenga V."/>
            <person name="Montmayeur A."/>
            <person name="Mulrain L."/>
            <person name="Navidi A."/>
            <person name="Naylor J."/>
            <person name="Negash T."/>
            <person name="Nguyen T."/>
            <person name="Nguyen N."/>
            <person name="Nicol R."/>
            <person name="Norbu C."/>
            <person name="Norbu N."/>
            <person name="Novod N."/>
            <person name="O'Neill B."/>
            <person name="Osman S."/>
            <person name="Markiewicz E."/>
            <person name="Oyono O.L."/>
            <person name="Patti C."/>
            <person name="Phunkhang P."/>
            <person name="Pierre F."/>
            <person name="Priest M."/>
            <person name="Raghuraman S."/>
            <person name="Rege F."/>
            <person name="Reyes R."/>
            <person name="Rise C."/>
            <person name="Rogov P."/>
            <person name="Ross K."/>
            <person name="Ryan E."/>
            <person name="Settipalli S."/>
            <person name="Shea T."/>
            <person name="Sherpa N."/>
            <person name="Shi L."/>
            <person name="Shih D."/>
            <person name="Sparrow T."/>
            <person name="Spaulding J."/>
            <person name="Stalker J."/>
            <person name="Stange-Thomann N."/>
            <person name="Stavropoulos S."/>
            <person name="Stone C."/>
            <person name="Strader C."/>
            <person name="Tesfaye S."/>
            <person name="Thomson T."/>
            <person name="Thoulutsang Y."/>
            <person name="Thoulutsang D."/>
            <person name="Topham K."/>
            <person name="Topping I."/>
            <person name="Tsamla T."/>
            <person name="Vassiliev H."/>
            <person name="Vo A."/>
            <person name="Wangchuk T."/>
            <person name="Wangdi T."/>
            <person name="Weiand M."/>
            <person name="Wilkinson J."/>
            <person name="Wilson A."/>
            <person name="Yadav S."/>
            <person name="Young G."/>
            <person name="Yu Q."/>
            <person name="Zembek L."/>
            <person name="Zhong D."/>
            <person name="Zimmer A."/>
            <person name="Zwirko Z."/>
            <person name="Jaffe D.B."/>
            <person name="Alvarez P."/>
            <person name="Brockman W."/>
            <person name="Butler J."/>
            <person name="Chin C."/>
            <person name="Gnerre S."/>
            <person name="Grabherr M."/>
            <person name="Kleber M."/>
            <person name="Mauceli E."/>
            <person name="MacCallum I."/>
        </authorList>
    </citation>
    <scope>NUCLEOTIDE SEQUENCE [LARGE SCALE GENOMIC DNA]</scope>
    <source>
        <strain evidence="3">Tai18E2 / Tucson 14021-0261.01</strain>
    </source>
</reference>
<proteinExistence type="predicted"/>
<evidence type="ECO:0000256" key="1">
    <source>
        <dbReference type="SAM" id="Phobius"/>
    </source>
</evidence>
<dbReference type="Proteomes" id="UP000002282">
    <property type="component" value="Chromosome 3L"/>
</dbReference>
<keyword evidence="1" id="KW-1133">Transmembrane helix</keyword>
<keyword evidence="1" id="KW-0472">Membrane</keyword>
<dbReference type="OrthoDB" id="88467at2759"/>
<reference evidence="2 3" key="2">
    <citation type="journal article" date="2007" name="PLoS Biol.">
        <title>Principles of genome evolution in the Drosophila melanogaster species group.</title>
        <authorList>
            <person name="Ranz J.M."/>
            <person name="Maurin D."/>
            <person name="Chan Y.S."/>
            <person name="von Grotthuss M."/>
            <person name="Hillier L.W."/>
            <person name="Roote J."/>
            <person name="Ashburner M."/>
            <person name="Bergman C.M."/>
        </authorList>
    </citation>
    <scope>NUCLEOTIDE SEQUENCE [LARGE SCALE GENOMIC DNA]</scope>
    <source>
        <strain evidence="3">Tai18E2 / Tucson 14021-0261.01</strain>
    </source>
</reference>
<accession>A0A0R1DU11</accession>
<evidence type="ECO:0000313" key="2">
    <source>
        <dbReference type="EMBL" id="KRK00667.1"/>
    </source>
</evidence>
<sequence>MSFNMLVNHNSACSSKMNIYLAWFLIFNIIMFLALSVSLPVLSSSSGCSTITTCDPFLPVCASSTNEHQFFYSNCEMLRDACLTGKDWKPDYFNHCNVSKL</sequence>
<evidence type="ECO:0008006" key="4">
    <source>
        <dbReference type="Google" id="ProtNLM"/>
    </source>
</evidence>
<dbReference type="EMBL" id="CM000159">
    <property type="protein sequence ID" value="KRK00667.1"/>
    <property type="molecule type" value="Genomic_DNA"/>
</dbReference>
<dbReference type="AlphaFoldDB" id="A0A0R1DU11"/>
<dbReference type="Gene3D" id="3.30.60.30">
    <property type="match status" value="1"/>
</dbReference>
<keyword evidence="3" id="KW-1185">Reference proteome</keyword>
<gene>
    <name evidence="2" type="primary">Dyak\GE28652</name>
    <name evidence="2" type="synonym">GE28652</name>
    <name evidence="2" type="ORF">Dyak_GE28652</name>
</gene>
<protein>
    <recommendedName>
        <fullName evidence="4">Kazal-like domain-containing protein</fullName>
    </recommendedName>
</protein>